<accession>A0A8J2ZEE1</accession>
<evidence type="ECO:0000256" key="1">
    <source>
        <dbReference type="ARBA" id="ARBA00006987"/>
    </source>
</evidence>
<protein>
    <submittedName>
        <fullName evidence="2">MFS transporter</fullName>
    </submittedName>
</protein>
<dbReference type="Pfam" id="PF03401">
    <property type="entry name" value="TctC"/>
    <property type="match status" value="1"/>
</dbReference>
<comment type="similarity">
    <text evidence="1">Belongs to the UPF0065 (bug) family.</text>
</comment>
<keyword evidence="3" id="KW-1185">Reference proteome</keyword>
<dbReference type="InterPro" id="IPR005064">
    <property type="entry name" value="BUG"/>
</dbReference>
<dbReference type="AlphaFoldDB" id="A0A8J2ZEE1"/>
<gene>
    <name evidence="2" type="ORF">GCM10010964_34680</name>
</gene>
<organism evidence="2 3">
    <name type="scientific">Caldovatus sediminis</name>
    <dbReference type="NCBI Taxonomy" id="2041189"/>
    <lineage>
        <taxon>Bacteria</taxon>
        <taxon>Pseudomonadati</taxon>
        <taxon>Pseudomonadota</taxon>
        <taxon>Alphaproteobacteria</taxon>
        <taxon>Acetobacterales</taxon>
        <taxon>Roseomonadaceae</taxon>
        <taxon>Caldovatus</taxon>
    </lineage>
</organism>
<sequence length="335" mass="35497">MTTLRREAKAENGRRAVLGLLATAVPALAHRSAQATAAWPSRPVRIIVPFAPGGPSDGMARLLAEALSPLSGQPVIVENRPGAGSVVGSTAAAQANDGHTLLMASMSHVVNPSLYPNLPYDPLKDFAPIGLVSTTPLVVVVGANSPLRSLRDLIAAAQAQPGRLSYASAGNGTINHLAAELFKLREQVDLVNVTYRGEGALLPDLITGTVTVGFLNLLAPLPLLRDGRLRALAVTTETPLPMLPGVPSMRAQGVEGFEDIAPWWALVAARGVPEAALDDLDARLAGLLKQPAFRERMLSYGMFPADVRRAQLNAFFEAEARRWGEVVRRAGIRAD</sequence>
<dbReference type="InterPro" id="IPR042100">
    <property type="entry name" value="Bug_dom1"/>
</dbReference>
<reference evidence="2 3" key="1">
    <citation type="journal article" date="2014" name="Int. J. Syst. Evol. Microbiol.">
        <title>Complete genome sequence of Corynebacterium casei LMG S-19264T (=DSM 44701T), isolated from a smear-ripened cheese.</title>
        <authorList>
            <consortium name="US DOE Joint Genome Institute (JGI-PGF)"/>
            <person name="Walter F."/>
            <person name="Albersmeier A."/>
            <person name="Kalinowski J."/>
            <person name="Ruckert C."/>
        </authorList>
    </citation>
    <scope>NUCLEOTIDE SEQUENCE [LARGE SCALE GENOMIC DNA]</scope>
    <source>
        <strain evidence="2 3">CGMCC 1.16330</strain>
    </source>
</reference>
<dbReference type="PIRSF" id="PIRSF017082">
    <property type="entry name" value="YflP"/>
    <property type="match status" value="1"/>
</dbReference>
<dbReference type="Gene3D" id="3.40.190.150">
    <property type="entry name" value="Bordetella uptake gene, domain 1"/>
    <property type="match status" value="1"/>
</dbReference>
<evidence type="ECO:0000313" key="3">
    <source>
        <dbReference type="Proteomes" id="UP000597507"/>
    </source>
</evidence>
<dbReference type="Proteomes" id="UP000597507">
    <property type="component" value="Unassembled WGS sequence"/>
</dbReference>
<dbReference type="SUPFAM" id="SSF53850">
    <property type="entry name" value="Periplasmic binding protein-like II"/>
    <property type="match status" value="1"/>
</dbReference>
<dbReference type="PANTHER" id="PTHR42928">
    <property type="entry name" value="TRICARBOXYLATE-BINDING PROTEIN"/>
    <property type="match status" value="1"/>
</dbReference>
<comment type="caution">
    <text evidence="2">The sequence shown here is derived from an EMBL/GenBank/DDBJ whole genome shotgun (WGS) entry which is preliminary data.</text>
</comment>
<evidence type="ECO:0000313" key="2">
    <source>
        <dbReference type="EMBL" id="GGG44335.1"/>
    </source>
</evidence>
<name>A0A8J2ZEE1_9PROT</name>
<proteinExistence type="inferred from homology"/>
<dbReference type="EMBL" id="BMKS01000013">
    <property type="protein sequence ID" value="GGG44335.1"/>
    <property type="molecule type" value="Genomic_DNA"/>
</dbReference>
<dbReference type="PANTHER" id="PTHR42928:SF5">
    <property type="entry name" value="BLR1237 PROTEIN"/>
    <property type="match status" value="1"/>
</dbReference>
<dbReference type="Gene3D" id="3.40.190.10">
    <property type="entry name" value="Periplasmic binding protein-like II"/>
    <property type="match status" value="1"/>
</dbReference>